<dbReference type="EMBL" id="UYRS01018579">
    <property type="protein sequence ID" value="VDK37922.1"/>
    <property type="molecule type" value="Genomic_DNA"/>
</dbReference>
<feature type="compositionally biased region" description="Polar residues" evidence="1">
    <location>
        <begin position="373"/>
        <end position="386"/>
    </location>
</feature>
<name>A0A158R9E7_TAEAS</name>
<feature type="region of interest" description="Disordered" evidence="1">
    <location>
        <begin position="650"/>
        <end position="676"/>
    </location>
</feature>
<dbReference type="PANTHER" id="PTHR13832">
    <property type="entry name" value="PROTEIN PHOSPHATASE 2C"/>
    <property type="match status" value="1"/>
</dbReference>
<organism evidence="5">
    <name type="scientific">Taenia asiatica</name>
    <name type="common">Asian tapeworm</name>
    <dbReference type="NCBI Taxonomy" id="60517"/>
    <lineage>
        <taxon>Eukaryota</taxon>
        <taxon>Metazoa</taxon>
        <taxon>Spiralia</taxon>
        <taxon>Lophotrochozoa</taxon>
        <taxon>Platyhelminthes</taxon>
        <taxon>Cestoda</taxon>
        <taxon>Eucestoda</taxon>
        <taxon>Cyclophyllidea</taxon>
        <taxon>Taeniidae</taxon>
        <taxon>Taenia</taxon>
    </lineage>
</organism>
<dbReference type="AlphaFoldDB" id="A0A158R9E7"/>
<evidence type="ECO:0000313" key="5">
    <source>
        <dbReference type="WBParaSite" id="TASK_0000713101-mRNA-1"/>
    </source>
</evidence>
<feature type="compositionally biased region" description="Basic and acidic residues" evidence="1">
    <location>
        <begin position="852"/>
        <end position="868"/>
    </location>
</feature>
<reference evidence="3 4" key="2">
    <citation type="submission" date="2018-11" db="EMBL/GenBank/DDBJ databases">
        <authorList>
            <consortium name="Pathogen Informatics"/>
        </authorList>
    </citation>
    <scope>NUCLEOTIDE SEQUENCE [LARGE SCALE GENOMIC DNA]</scope>
</reference>
<protein>
    <submittedName>
        <fullName evidence="5">PPM-type phosphatase domain-containing protein</fullName>
    </submittedName>
</protein>
<keyword evidence="4" id="KW-1185">Reference proteome</keyword>
<dbReference type="InterPro" id="IPR001932">
    <property type="entry name" value="PPM-type_phosphatase-like_dom"/>
</dbReference>
<reference evidence="5" key="1">
    <citation type="submission" date="2016-04" db="UniProtKB">
        <authorList>
            <consortium name="WormBaseParasite"/>
        </authorList>
    </citation>
    <scope>IDENTIFICATION</scope>
</reference>
<feature type="region of interest" description="Disordered" evidence="1">
    <location>
        <begin position="591"/>
        <end position="611"/>
    </location>
</feature>
<evidence type="ECO:0000256" key="1">
    <source>
        <dbReference type="SAM" id="MobiDB-lite"/>
    </source>
</evidence>
<feature type="region of interest" description="Disordered" evidence="1">
    <location>
        <begin position="852"/>
        <end position="877"/>
    </location>
</feature>
<evidence type="ECO:0000313" key="4">
    <source>
        <dbReference type="Proteomes" id="UP000282613"/>
    </source>
</evidence>
<dbReference type="OrthoDB" id="10264738at2759"/>
<dbReference type="SUPFAM" id="SSF81606">
    <property type="entry name" value="PP2C-like"/>
    <property type="match status" value="2"/>
</dbReference>
<evidence type="ECO:0000259" key="2">
    <source>
        <dbReference type="PROSITE" id="PS51746"/>
    </source>
</evidence>
<feature type="compositionally biased region" description="Low complexity" evidence="1">
    <location>
        <begin position="456"/>
        <end position="474"/>
    </location>
</feature>
<dbReference type="PROSITE" id="PS51746">
    <property type="entry name" value="PPM_2"/>
    <property type="match status" value="1"/>
</dbReference>
<dbReference type="InterPro" id="IPR015655">
    <property type="entry name" value="PP2C"/>
</dbReference>
<proteinExistence type="predicted"/>
<dbReference type="PANTHER" id="PTHR13832:SF827">
    <property type="entry name" value="PROTEIN PHOSPHATASE 1L"/>
    <property type="match status" value="1"/>
</dbReference>
<gene>
    <name evidence="3" type="ORF">TASK_LOCUS7132</name>
</gene>
<dbReference type="WBParaSite" id="TASK_0000713101-mRNA-1">
    <property type="protein sequence ID" value="TASK_0000713101-mRNA-1"/>
    <property type="gene ID" value="TASK_0000713101"/>
</dbReference>
<dbReference type="Gene3D" id="3.60.40.10">
    <property type="entry name" value="PPM-type phosphatase domain"/>
    <property type="match status" value="2"/>
</dbReference>
<feature type="region of interest" description="Disordered" evidence="1">
    <location>
        <begin position="452"/>
        <end position="474"/>
    </location>
</feature>
<dbReference type="STRING" id="60517.A0A158R9E7"/>
<dbReference type="SMART" id="SM00332">
    <property type="entry name" value="PP2Cc"/>
    <property type="match status" value="1"/>
</dbReference>
<feature type="region of interest" description="Disordered" evidence="1">
    <location>
        <begin position="343"/>
        <end position="386"/>
    </location>
</feature>
<dbReference type="Pfam" id="PF00481">
    <property type="entry name" value="PP2C"/>
    <property type="match status" value="1"/>
</dbReference>
<feature type="domain" description="PPM-type phosphatase" evidence="2">
    <location>
        <begin position="156"/>
        <end position="788"/>
    </location>
</feature>
<sequence length="877" mass="94629">MAEDQASTLLLEIKNALYPEATANVGSSVRLRSKPVMNKVKKVHSSAYMLANISRNLCSSYESVLIVPLMAQIRSHLSYPIEFSSDDRIHNRKGGLVGSCELVALVSHLGSGFCSFDEIQRRGMDNLKQALLRTIDKAQNTEGFLTKRVPPSRIKQISVSSVVNKRRRQEDRWFFEPDLVAYAPIDRKLHHWIILFIVRIEEFHTFESSIFCMLSASLLFAAFKDREANLSKLWRHDYPQIVGCGVFDGHGGPEAAEHCSNLAPFLLSRHLQQRFLETLALHRSSETIPDILARVIHELNFSVTECHRLKLWNSGTTATICLIHGDYIYTGWIGDSQGVLFGPANNTTKSTPSHQSPNKPTPQGEPVRLTETPLPQTAPSSALGTNTVNIPHIDEVEMAKGGKKHTPLRPLVMGSIEPPSTAASALISPTSPRTRAARWGLSFAWLTSLVRGSGGNSVSSKESSPSDLPQSQLQVRAPLATQEVEGLELAEVEDQRTTPVPVSSTVVHSVARVPFRYGSLPIGKKKERQHNHHQQGAGGGGGGIGGVPVVTKRLSAHFSEPSLNIASAVAGATATVDPTAIALSAGHRISPAGDMRDSRSTSVVERSPDSPASAFSILTPRMHRPEYAVEFVSILRAGGCVTFKASEDYVGGGGGEEDEDESERMGPSQPGRIPAPVMSSTQLLFVPDLSVSGTYRVGGISGVTRSLGASTSLIPGLSGLPSLSAHRLSVASCLILATDGLWDTYGCSPDDLTHFFSGTPNREFAKLLTARAVRNGSSDNVTTLILWLSGGSTASEPMEVDLRSPTAYPTGTRYASVPSLGSSRLRGPLAVGALGETDFTLPCYVEPQERALTRSHSSEDLADVDRIRASSPMRVLP</sequence>
<dbReference type="Proteomes" id="UP000282613">
    <property type="component" value="Unassembled WGS sequence"/>
</dbReference>
<evidence type="ECO:0000313" key="3">
    <source>
        <dbReference type="EMBL" id="VDK37922.1"/>
    </source>
</evidence>
<dbReference type="InterPro" id="IPR036457">
    <property type="entry name" value="PPM-type-like_dom_sf"/>
</dbReference>
<dbReference type="GO" id="GO:0004722">
    <property type="term" value="F:protein serine/threonine phosphatase activity"/>
    <property type="evidence" value="ECO:0007669"/>
    <property type="project" value="InterPro"/>
</dbReference>
<dbReference type="CDD" id="cd00143">
    <property type="entry name" value="PP2Cc"/>
    <property type="match status" value="1"/>
</dbReference>
<feature type="compositionally biased region" description="Polar residues" evidence="1">
    <location>
        <begin position="344"/>
        <end position="358"/>
    </location>
</feature>
<accession>A0A158R9E7</accession>